<proteinExistence type="predicted"/>
<dbReference type="SUPFAM" id="SSF55961">
    <property type="entry name" value="Bet v1-like"/>
    <property type="match status" value="1"/>
</dbReference>
<name>A0A3G4ZTJ7_9VIRU</name>
<dbReference type="PANTHER" id="PTHR10658:SF11">
    <property type="entry name" value="VIBRATOR, ISOFORM B"/>
    <property type="match status" value="1"/>
</dbReference>
<evidence type="ECO:0000259" key="1">
    <source>
        <dbReference type="Pfam" id="PF02121"/>
    </source>
</evidence>
<feature type="domain" description="Phosphatidylinositol transfer protein N-terminal" evidence="1">
    <location>
        <begin position="150"/>
        <end position="215"/>
    </location>
</feature>
<sequence length="226" mass="26451">MVFIKEYRIILPLTLEEYHIGQLYTTMEMSKQETQSDSGVEILKNEPFSDTHSTGQYTRKQYHLGNKIPKLVATCAPKSALKLQEEAWNCYPHCKTILKNEYLGDKFELIVETLHAENIKRDNLHENIHNLSLEDLKHREIVIIDLSNGSEQIMCCYKLVTLTCNMYFIQSIIAEFIVHYQNNMFNTFHQQLLSTKDKWINLTINDIRELEEKTKHELASKISPSN</sequence>
<dbReference type="PRINTS" id="PR00391">
    <property type="entry name" value="PITRANSFER"/>
</dbReference>
<dbReference type="GO" id="GO:0035091">
    <property type="term" value="F:phosphatidylinositol binding"/>
    <property type="evidence" value="ECO:0007669"/>
    <property type="project" value="TreeGrafter"/>
</dbReference>
<accession>A0A3G4ZTJ7</accession>
<feature type="domain" description="Phosphatidylinositol transfer protein N-terminal" evidence="1">
    <location>
        <begin position="3"/>
        <end position="149"/>
    </location>
</feature>
<dbReference type="Pfam" id="PF02121">
    <property type="entry name" value="IP_trans"/>
    <property type="match status" value="2"/>
</dbReference>
<reference evidence="2" key="1">
    <citation type="submission" date="2018-10" db="EMBL/GenBank/DDBJ databases">
        <title>Hidden diversity of soil giant viruses.</title>
        <authorList>
            <person name="Schulz F."/>
            <person name="Alteio L."/>
            <person name="Goudeau D."/>
            <person name="Ryan E.M."/>
            <person name="Malmstrom R.R."/>
            <person name="Blanchard J."/>
            <person name="Woyke T."/>
        </authorList>
    </citation>
    <scope>NUCLEOTIDE SEQUENCE</scope>
    <source>
        <strain evidence="2">TEV1</strain>
    </source>
</reference>
<organism evidence="2">
    <name type="scientific">Terrestrivirus sp</name>
    <dbReference type="NCBI Taxonomy" id="2487775"/>
    <lineage>
        <taxon>Viruses</taxon>
        <taxon>Varidnaviria</taxon>
        <taxon>Bamfordvirae</taxon>
        <taxon>Nucleocytoviricota</taxon>
        <taxon>Megaviricetes</taxon>
        <taxon>Imitervirales</taxon>
        <taxon>Mimiviridae</taxon>
        <taxon>Klosneuvirinae</taxon>
    </lineage>
</organism>
<dbReference type="GO" id="GO:0008526">
    <property type="term" value="F:phosphatidylinositol transfer activity"/>
    <property type="evidence" value="ECO:0007669"/>
    <property type="project" value="TreeGrafter"/>
</dbReference>
<dbReference type="InterPro" id="IPR001666">
    <property type="entry name" value="PI_transfer"/>
</dbReference>
<dbReference type="PANTHER" id="PTHR10658">
    <property type="entry name" value="PHOSPHATIDYLINOSITOL TRANSFER PROTEIN"/>
    <property type="match status" value="1"/>
</dbReference>
<dbReference type="GO" id="GO:0031210">
    <property type="term" value="F:phosphatidylcholine binding"/>
    <property type="evidence" value="ECO:0007669"/>
    <property type="project" value="TreeGrafter"/>
</dbReference>
<gene>
    <name evidence="2" type="ORF">Terrestrivirus15_2</name>
</gene>
<dbReference type="EMBL" id="MK071993">
    <property type="protein sequence ID" value="AYV76759.1"/>
    <property type="molecule type" value="Genomic_DNA"/>
</dbReference>
<protein>
    <submittedName>
        <fullName evidence="2">Putative amino acid/polyamine transporter I</fullName>
    </submittedName>
</protein>
<evidence type="ECO:0000313" key="2">
    <source>
        <dbReference type="EMBL" id="AYV76759.1"/>
    </source>
</evidence>
<dbReference type="InterPro" id="IPR055261">
    <property type="entry name" value="PI_transfer_N"/>
</dbReference>
<dbReference type="InterPro" id="IPR023393">
    <property type="entry name" value="START-like_dom_sf"/>
</dbReference>
<dbReference type="GO" id="GO:0008525">
    <property type="term" value="F:phosphatidylcholine transporter activity"/>
    <property type="evidence" value="ECO:0007669"/>
    <property type="project" value="TreeGrafter"/>
</dbReference>
<dbReference type="Gene3D" id="3.30.530.20">
    <property type="match status" value="2"/>
</dbReference>